<keyword evidence="5" id="KW-0418">Kinase</keyword>
<feature type="transmembrane region" description="Helical" evidence="8">
    <location>
        <begin position="12"/>
        <end position="29"/>
    </location>
</feature>
<gene>
    <name evidence="10" type="ORF">JL102_14560</name>
</gene>
<dbReference type="AlphaFoldDB" id="A0A937F6N7"/>
<sequence>MQFRLSFRSKIITHLVLIIILITSGVYILSQTYFWLVSFWLFLFGGIILYRLITYLEKLKTDLTSFLISIKQNDFSGNYSRLLTNKRDLDLHHAFHVITESFQNVRKEKESNYHLLQTTIEHATVPMLSYREDTNTINLINKAAKELLKKPFLQTIDALKIVNADLSTLIKNLESGQKELIKLSIDHEYLNLSVSAKQIRLEGIPYKLISLQNIKAELDEKEVESWQRLIRVLTHEIKNSAIPISTLTSVIVQLITDEHGNLADLTSLDKEDLNDLHLGIKTVDKRSKGLVNFINAYGELAKIPTPLLQPINSQELFNAILPLFKQELEESNIHFSLSGDSISLMIDPDLIEQVLINIIKNAKEALAQTDNAEIHIMTYLHKGQATIQINDNGPGIPQEELDNIFIPFFTTKKEGSGIGLSLSRQIMRAHKGNIEAMSTPEGSSFYLKF</sequence>
<evidence type="ECO:0000256" key="1">
    <source>
        <dbReference type="ARBA" id="ARBA00000085"/>
    </source>
</evidence>
<dbReference type="PANTHER" id="PTHR43065">
    <property type="entry name" value="SENSOR HISTIDINE KINASE"/>
    <property type="match status" value="1"/>
</dbReference>
<dbReference type="SMART" id="SM00387">
    <property type="entry name" value="HATPase_c"/>
    <property type="match status" value="1"/>
</dbReference>
<dbReference type="SUPFAM" id="SSF55874">
    <property type="entry name" value="ATPase domain of HSP90 chaperone/DNA topoisomerase II/histidine kinase"/>
    <property type="match status" value="1"/>
</dbReference>
<evidence type="ECO:0000256" key="7">
    <source>
        <dbReference type="ARBA" id="ARBA00023012"/>
    </source>
</evidence>
<dbReference type="RefSeq" id="WP_202245143.1">
    <property type="nucleotide sequence ID" value="NZ_JAESIY010000007.1"/>
</dbReference>
<evidence type="ECO:0000256" key="8">
    <source>
        <dbReference type="SAM" id="Phobius"/>
    </source>
</evidence>
<accession>A0A937F6N7</accession>
<comment type="catalytic activity">
    <reaction evidence="1">
        <text>ATP + protein L-histidine = ADP + protein N-phospho-L-histidine.</text>
        <dbReference type="EC" id="2.7.13.3"/>
    </reaction>
</comment>
<dbReference type="InterPro" id="IPR005467">
    <property type="entry name" value="His_kinase_dom"/>
</dbReference>
<keyword evidence="4" id="KW-0547">Nucleotide-binding</keyword>
<dbReference type="GO" id="GO:0004673">
    <property type="term" value="F:protein histidine kinase activity"/>
    <property type="evidence" value="ECO:0007669"/>
    <property type="project" value="UniProtKB-EC"/>
</dbReference>
<proteinExistence type="predicted"/>
<feature type="transmembrane region" description="Helical" evidence="8">
    <location>
        <begin position="35"/>
        <end position="53"/>
    </location>
</feature>
<name>A0A937F6N7_9BACT</name>
<keyword evidence="6 10" id="KW-0067">ATP-binding</keyword>
<evidence type="ECO:0000256" key="5">
    <source>
        <dbReference type="ARBA" id="ARBA00022777"/>
    </source>
</evidence>
<dbReference type="Gene3D" id="3.30.565.10">
    <property type="entry name" value="Histidine kinase-like ATPase, C-terminal domain"/>
    <property type="match status" value="1"/>
</dbReference>
<keyword evidence="3" id="KW-0808">Transferase</keyword>
<dbReference type="PRINTS" id="PR00344">
    <property type="entry name" value="BCTRLSENSOR"/>
</dbReference>
<keyword evidence="8" id="KW-1133">Transmembrane helix</keyword>
<evidence type="ECO:0000256" key="6">
    <source>
        <dbReference type="ARBA" id="ARBA00022840"/>
    </source>
</evidence>
<keyword evidence="8" id="KW-0812">Transmembrane</keyword>
<dbReference type="GO" id="GO:0000160">
    <property type="term" value="P:phosphorelay signal transduction system"/>
    <property type="evidence" value="ECO:0007669"/>
    <property type="project" value="UniProtKB-KW"/>
</dbReference>
<dbReference type="PANTHER" id="PTHR43065:SF46">
    <property type="entry name" value="C4-DICARBOXYLATE TRANSPORT SENSOR PROTEIN DCTB"/>
    <property type="match status" value="1"/>
</dbReference>
<evidence type="ECO:0000313" key="11">
    <source>
        <dbReference type="Proteomes" id="UP000659388"/>
    </source>
</evidence>
<dbReference type="EMBL" id="JAESIY010000007">
    <property type="protein sequence ID" value="MBL3657366.1"/>
    <property type="molecule type" value="Genomic_DNA"/>
</dbReference>
<evidence type="ECO:0000259" key="9">
    <source>
        <dbReference type="PROSITE" id="PS50109"/>
    </source>
</evidence>
<dbReference type="InterPro" id="IPR036890">
    <property type="entry name" value="HATPase_C_sf"/>
</dbReference>
<comment type="caution">
    <text evidence="10">The sequence shown here is derived from an EMBL/GenBank/DDBJ whole genome shotgun (WGS) entry which is preliminary data.</text>
</comment>
<keyword evidence="7" id="KW-0902">Two-component regulatory system</keyword>
<dbReference type="Pfam" id="PF02518">
    <property type="entry name" value="HATPase_c"/>
    <property type="match status" value="1"/>
</dbReference>
<dbReference type="InterPro" id="IPR004358">
    <property type="entry name" value="Sig_transdc_His_kin-like_C"/>
</dbReference>
<evidence type="ECO:0000256" key="4">
    <source>
        <dbReference type="ARBA" id="ARBA00022741"/>
    </source>
</evidence>
<dbReference type="Proteomes" id="UP000659388">
    <property type="component" value="Unassembled WGS sequence"/>
</dbReference>
<feature type="domain" description="Histidine kinase" evidence="9">
    <location>
        <begin position="232"/>
        <end position="449"/>
    </location>
</feature>
<dbReference type="PROSITE" id="PS50109">
    <property type="entry name" value="HIS_KIN"/>
    <property type="match status" value="1"/>
</dbReference>
<evidence type="ECO:0000256" key="2">
    <source>
        <dbReference type="ARBA" id="ARBA00012438"/>
    </source>
</evidence>
<organism evidence="10 11">
    <name type="scientific">Fulvivirga sediminis</name>
    <dbReference type="NCBI Taxonomy" id="2803949"/>
    <lineage>
        <taxon>Bacteria</taxon>
        <taxon>Pseudomonadati</taxon>
        <taxon>Bacteroidota</taxon>
        <taxon>Cytophagia</taxon>
        <taxon>Cytophagales</taxon>
        <taxon>Fulvivirgaceae</taxon>
        <taxon>Fulvivirga</taxon>
    </lineage>
</organism>
<keyword evidence="11" id="KW-1185">Reference proteome</keyword>
<dbReference type="GO" id="GO:0005524">
    <property type="term" value="F:ATP binding"/>
    <property type="evidence" value="ECO:0007669"/>
    <property type="project" value="UniProtKB-KW"/>
</dbReference>
<reference evidence="10" key="1">
    <citation type="submission" date="2021-01" db="EMBL/GenBank/DDBJ databases">
        <title>Fulvivirga kasyanovii gen. nov., sp nov., a novel member of the phylum Bacteroidetes isolated from seawater in a mussel farm.</title>
        <authorList>
            <person name="Zhao L.-H."/>
            <person name="Wang Z.-J."/>
        </authorList>
    </citation>
    <scope>NUCLEOTIDE SEQUENCE</scope>
    <source>
        <strain evidence="10">2943</strain>
    </source>
</reference>
<evidence type="ECO:0000313" key="10">
    <source>
        <dbReference type="EMBL" id="MBL3657366.1"/>
    </source>
</evidence>
<dbReference type="InterPro" id="IPR003594">
    <property type="entry name" value="HATPase_dom"/>
</dbReference>
<dbReference type="EC" id="2.7.13.3" evidence="2"/>
<keyword evidence="8" id="KW-0472">Membrane</keyword>
<evidence type="ECO:0000256" key="3">
    <source>
        <dbReference type="ARBA" id="ARBA00022679"/>
    </source>
</evidence>
<protein>
    <recommendedName>
        <fullName evidence="2">histidine kinase</fullName>
        <ecNumber evidence="2">2.7.13.3</ecNumber>
    </recommendedName>
</protein>